<dbReference type="EMBL" id="WBMR01000018">
    <property type="protein sequence ID" value="KAB2384858.1"/>
    <property type="molecule type" value="Genomic_DNA"/>
</dbReference>
<dbReference type="AlphaFoldDB" id="A0A6L3VZH3"/>
<evidence type="ECO:0000256" key="1">
    <source>
        <dbReference type="SAM" id="MobiDB-lite"/>
    </source>
</evidence>
<comment type="caution">
    <text evidence="2">The sequence shown here is derived from an EMBL/GenBank/DDBJ whole genome shotgun (WGS) entry which is preliminary data.</text>
</comment>
<accession>A0A6L3VZH3</accession>
<keyword evidence="3" id="KW-1185">Reference proteome</keyword>
<sequence>MEAHDAAAGRITVHPTASSKGLLSLGHDLLVVLGKQPHTRWEKRDIARVWRQAGAWICGYQITDVTVLRAHLLEPTALARLFELAADTGAALTLVWHAAPPADWHAVLPAAPLAVLPDIQRAFAVARDRRPTLSPPTPAAMYCSPVGAQAGCADATEAQAEALVEAPAQPLPLPRLPDLQLPRFRAEVFRRLPRREFALVDALYATGMDSACAFLTNHPRYEPKEPAALPALETGSQTGSVQDLSGAQALGGTGPEPAGTPAGSPAVRLYPFRWLVDDDVRTYLLSLVSTSPSADHSIALLRGAQAGFLRHGLLLTLPPDPGRAPGPGFMSPPFTADLVEQIRSSVVEPAASAALRCT</sequence>
<evidence type="ECO:0000313" key="2">
    <source>
        <dbReference type="EMBL" id="KAB2384858.1"/>
    </source>
</evidence>
<dbReference type="Proteomes" id="UP000483004">
    <property type="component" value="Unassembled WGS sequence"/>
</dbReference>
<evidence type="ECO:0000313" key="3">
    <source>
        <dbReference type="Proteomes" id="UP000483004"/>
    </source>
</evidence>
<feature type="compositionally biased region" description="Polar residues" evidence="1">
    <location>
        <begin position="234"/>
        <end position="245"/>
    </location>
</feature>
<proteinExistence type="predicted"/>
<protein>
    <submittedName>
        <fullName evidence="2">Uncharacterized protein</fullName>
    </submittedName>
</protein>
<reference evidence="2 3" key="1">
    <citation type="submission" date="2019-09" db="EMBL/GenBank/DDBJ databases">
        <title>Actinomadura physcomitrii sp. nov., a novel actinomycete isolated from moss [Physcomitrium sphaericum (Ludw) Fuernr].</title>
        <authorList>
            <person name="Liu C."/>
            <person name="Zhuang X."/>
        </authorList>
    </citation>
    <scope>NUCLEOTIDE SEQUENCE [LARGE SCALE GENOMIC DNA]</scope>
    <source>
        <strain evidence="2 3">CYP1-1B</strain>
    </source>
</reference>
<name>A0A6L3VZH3_9ACTN</name>
<dbReference type="RefSeq" id="WP_151539638.1">
    <property type="nucleotide sequence ID" value="NZ_WBMR01000018.1"/>
</dbReference>
<gene>
    <name evidence="2" type="ORF">F9B16_09525</name>
</gene>
<organism evidence="2 3">
    <name type="scientific">Actinomadura montaniterrae</name>
    <dbReference type="NCBI Taxonomy" id="1803903"/>
    <lineage>
        <taxon>Bacteria</taxon>
        <taxon>Bacillati</taxon>
        <taxon>Actinomycetota</taxon>
        <taxon>Actinomycetes</taxon>
        <taxon>Streptosporangiales</taxon>
        <taxon>Thermomonosporaceae</taxon>
        <taxon>Actinomadura</taxon>
    </lineage>
</organism>
<feature type="region of interest" description="Disordered" evidence="1">
    <location>
        <begin position="234"/>
        <end position="262"/>
    </location>
</feature>
<dbReference type="OrthoDB" id="3420971at2"/>